<dbReference type="SUPFAM" id="SSF51556">
    <property type="entry name" value="Metallo-dependent hydrolases"/>
    <property type="match status" value="1"/>
</dbReference>
<dbReference type="OrthoDB" id="9776488at2"/>
<dbReference type="PIRSF" id="PIRSF038994">
    <property type="entry name" value="NagA"/>
    <property type="match status" value="1"/>
</dbReference>
<evidence type="ECO:0000256" key="2">
    <source>
        <dbReference type="ARBA" id="ARBA00022723"/>
    </source>
</evidence>
<evidence type="ECO:0000313" key="10">
    <source>
        <dbReference type="EMBL" id="KXI29872.1"/>
    </source>
</evidence>
<protein>
    <recommendedName>
        <fullName evidence="5">N-acetylgalactosamine-6-phosphate deacetylase</fullName>
        <ecNumber evidence="5">3.5.1.25</ecNumber>
    </recommendedName>
    <alternativeName>
        <fullName evidence="5">N-acetylglucosamine-6-phosphate deacetylase</fullName>
    </alternativeName>
</protein>
<feature type="binding site" evidence="8">
    <location>
        <position position="125"/>
    </location>
    <ligand>
        <name>Zn(2+)</name>
        <dbReference type="ChEBI" id="CHEBI:29105"/>
    </ligand>
</feature>
<accession>A0A136A3R8</accession>
<dbReference type="NCBIfam" id="TIGR00221">
    <property type="entry name" value="nagA"/>
    <property type="match status" value="1"/>
</dbReference>
<comment type="cofactor">
    <cofactor evidence="8">
        <name>a divalent metal cation</name>
        <dbReference type="ChEBI" id="CHEBI:60240"/>
    </cofactor>
    <text evidence="8">Binds 1 divalent metal cation per subunit.</text>
</comment>
<dbReference type="InterPro" id="IPR003764">
    <property type="entry name" value="GlcNAc_6-P_deAcase"/>
</dbReference>
<feature type="active site" description="Proton donor/acceptor" evidence="6">
    <location>
        <position position="268"/>
    </location>
</feature>
<dbReference type="EC" id="3.5.1.25" evidence="5"/>
<sequence>MKQTFYAAQLFDGDEFRQHQCIEVLDGKIIGLSSGSAEQAEHHIDGLLVPGYIDVQVNGGGGVLFNNRPSLASLVTMSQAHQAFGTTNMLPTLITDAYATMLAAADAMAEAIASKLVGVCGIHFEGPHLSQPKKGIHPQNHIRSITDKELALFTRQDMGKVIVTLAPENVSPDVISELVKRGVLVCLGHSNASAEQVELALQAGATGFTHLYNAMSPLTGREAGMVGTALLNDKAFCGLIVDHHHVSHASCKLAIKCKGTEQIMLVTDAMSHVGSEQLTETFLDMEITRQGDKLTIAGGTLAGSALDMASAVRNTHQSLGIPLAQALQMASLTPAKFLGLDQSFGRIKAGYAADWLSLNANLDVKQTWLAGNQIYKA</sequence>
<evidence type="ECO:0000256" key="5">
    <source>
        <dbReference type="PIRNR" id="PIRNR038994"/>
    </source>
</evidence>
<dbReference type="GO" id="GO:0008448">
    <property type="term" value="F:N-acetylglucosamine-6-phosphate deacetylase activity"/>
    <property type="evidence" value="ECO:0007669"/>
    <property type="project" value="UniProtKB-UniRule"/>
</dbReference>
<feature type="domain" description="Amidohydrolase-related" evidence="9">
    <location>
        <begin position="48"/>
        <end position="372"/>
    </location>
</feature>
<comment type="similarity">
    <text evidence="1 5">Belongs to the metallo-dependent hydrolases superfamily. NagA family.</text>
</comment>
<proteinExistence type="inferred from homology"/>
<dbReference type="InterPro" id="IPR032466">
    <property type="entry name" value="Metal_Hydrolase"/>
</dbReference>
<keyword evidence="3 5" id="KW-0378">Hydrolase</keyword>
<feature type="binding site" evidence="7">
    <location>
        <position position="136"/>
    </location>
    <ligand>
        <name>substrate</name>
    </ligand>
</feature>
<dbReference type="PANTHER" id="PTHR11113">
    <property type="entry name" value="N-ACETYLGLUCOSAMINE-6-PHOSPHATE DEACETYLASE"/>
    <property type="match status" value="1"/>
</dbReference>
<dbReference type="InterPro" id="IPR006680">
    <property type="entry name" value="Amidohydro-rel"/>
</dbReference>
<organism evidence="10 11">
    <name type="scientific">Paraglaciecola hydrolytica</name>
    <dbReference type="NCBI Taxonomy" id="1799789"/>
    <lineage>
        <taxon>Bacteria</taxon>
        <taxon>Pseudomonadati</taxon>
        <taxon>Pseudomonadota</taxon>
        <taxon>Gammaproteobacteria</taxon>
        <taxon>Alteromonadales</taxon>
        <taxon>Alteromonadaceae</taxon>
        <taxon>Paraglaciecola</taxon>
    </lineage>
</organism>
<dbReference type="GO" id="GO:0046872">
    <property type="term" value="F:metal ion binding"/>
    <property type="evidence" value="ECO:0007669"/>
    <property type="project" value="UniProtKB-KW"/>
</dbReference>
<keyword evidence="2 8" id="KW-0479">Metal-binding</keyword>
<evidence type="ECO:0000256" key="3">
    <source>
        <dbReference type="ARBA" id="ARBA00022801"/>
    </source>
</evidence>
<dbReference type="PANTHER" id="PTHR11113:SF14">
    <property type="entry name" value="N-ACETYLGLUCOSAMINE-6-PHOSPHATE DEACETYLASE"/>
    <property type="match status" value="1"/>
</dbReference>
<feature type="binding site" evidence="7">
    <location>
        <position position="221"/>
    </location>
    <ligand>
        <name>substrate</name>
    </ligand>
</feature>
<dbReference type="FunFam" id="3.20.20.140:FF:000004">
    <property type="entry name" value="N-acetylglucosamine-6-phosphate deacetylase"/>
    <property type="match status" value="1"/>
</dbReference>
<dbReference type="Proteomes" id="UP000070299">
    <property type="component" value="Unassembled WGS sequence"/>
</dbReference>
<evidence type="ECO:0000256" key="6">
    <source>
        <dbReference type="PIRSR" id="PIRSR038994-1"/>
    </source>
</evidence>
<dbReference type="Gene3D" id="2.30.40.10">
    <property type="entry name" value="Urease, subunit C, domain 1"/>
    <property type="match status" value="1"/>
</dbReference>
<dbReference type="CDD" id="cd00854">
    <property type="entry name" value="NagA"/>
    <property type="match status" value="1"/>
</dbReference>
<evidence type="ECO:0000256" key="4">
    <source>
        <dbReference type="ARBA" id="ARBA00023277"/>
    </source>
</evidence>
<keyword evidence="11" id="KW-1185">Reference proteome</keyword>
<name>A0A136A3R8_9ALTE</name>
<evidence type="ECO:0000313" key="11">
    <source>
        <dbReference type="Proteomes" id="UP000070299"/>
    </source>
</evidence>
<feature type="binding site" evidence="7">
    <location>
        <begin position="301"/>
        <end position="303"/>
    </location>
    <ligand>
        <name>substrate</name>
    </ligand>
</feature>
<dbReference type="RefSeq" id="WP_068373187.1">
    <property type="nucleotide sequence ID" value="NZ_LSNE01000003.1"/>
</dbReference>
<evidence type="ECO:0000256" key="1">
    <source>
        <dbReference type="ARBA" id="ARBA00010716"/>
    </source>
</evidence>
<dbReference type="AlphaFoldDB" id="A0A136A3R8"/>
<dbReference type="EMBL" id="LSNE01000003">
    <property type="protein sequence ID" value="KXI29872.1"/>
    <property type="molecule type" value="Genomic_DNA"/>
</dbReference>
<feature type="binding site" evidence="8">
    <location>
        <position position="210"/>
    </location>
    <ligand>
        <name>Zn(2+)</name>
        <dbReference type="ChEBI" id="CHEBI:29105"/>
    </ligand>
</feature>
<dbReference type="Gene3D" id="3.20.20.140">
    <property type="entry name" value="Metal-dependent hydrolases"/>
    <property type="match status" value="1"/>
</dbReference>
<dbReference type="STRING" id="1799789.AX660_07540"/>
<dbReference type="Pfam" id="PF01979">
    <property type="entry name" value="Amidohydro_1"/>
    <property type="match status" value="1"/>
</dbReference>
<feature type="binding site" evidence="7">
    <location>
        <position position="245"/>
    </location>
    <ligand>
        <name>substrate</name>
    </ligand>
</feature>
<comment type="catalytic activity">
    <reaction evidence="5">
        <text>N-acetyl-D-glucosamine 6-phosphate + H2O = D-glucosamine 6-phosphate + acetate</text>
        <dbReference type="Rhea" id="RHEA:22936"/>
        <dbReference type="ChEBI" id="CHEBI:15377"/>
        <dbReference type="ChEBI" id="CHEBI:30089"/>
        <dbReference type="ChEBI" id="CHEBI:57513"/>
        <dbReference type="ChEBI" id="CHEBI:58725"/>
        <dbReference type="EC" id="3.5.1.25"/>
    </reaction>
</comment>
<evidence type="ECO:0000259" key="9">
    <source>
        <dbReference type="Pfam" id="PF01979"/>
    </source>
</evidence>
<evidence type="ECO:0000256" key="7">
    <source>
        <dbReference type="PIRSR" id="PIRSR038994-2"/>
    </source>
</evidence>
<evidence type="ECO:0000256" key="8">
    <source>
        <dbReference type="PIRSR" id="PIRSR038994-3"/>
    </source>
</evidence>
<comment type="caution">
    <text evidence="10">The sequence shown here is derived from an EMBL/GenBank/DDBJ whole genome shotgun (WGS) entry which is preliminary data.</text>
</comment>
<reference evidence="11" key="1">
    <citation type="submission" date="2016-02" db="EMBL/GenBank/DDBJ databases">
        <authorList>
            <person name="Schultz-Johansen M."/>
            <person name="Glaring M.A."/>
            <person name="Bech P.K."/>
            <person name="Stougaard P."/>
        </authorList>
    </citation>
    <scope>NUCLEOTIDE SEQUENCE [LARGE SCALE GENOMIC DNA]</scope>
    <source>
        <strain evidence="11">S66</strain>
    </source>
</reference>
<dbReference type="GO" id="GO:0006046">
    <property type="term" value="P:N-acetylglucosamine catabolic process"/>
    <property type="evidence" value="ECO:0007669"/>
    <property type="project" value="TreeGrafter"/>
</dbReference>
<feature type="binding site" evidence="7">
    <location>
        <begin position="213"/>
        <end position="214"/>
    </location>
    <ligand>
        <name>substrate</name>
    </ligand>
</feature>
<dbReference type="SUPFAM" id="SSF51338">
    <property type="entry name" value="Composite domain of metallo-dependent hydrolases"/>
    <property type="match status" value="1"/>
</dbReference>
<feature type="binding site" evidence="8">
    <location>
        <position position="189"/>
    </location>
    <ligand>
        <name>Zn(2+)</name>
        <dbReference type="ChEBI" id="CHEBI:29105"/>
    </ligand>
</feature>
<dbReference type="InterPro" id="IPR011059">
    <property type="entry name" value="Metal-dep_hydrolase_composite"/>
</dbReference>
<gene>
    <name evidence="10" type="ORF">AX660_07540</name>
</gene>
<keyword evidence="4 5" id="KW-0119">Carbohydrate metabolism</keyword>